<sequence>MHIPVPTCNGFILILIFDMPNEPLGITILYTRENLPHKVPHMQPLLPLSHNTYILDLEPTTGSLTQAAV</sequence>
<evidence type="ECO:0000313" key="2">
    <source>
        <dbReference type="Proteomes" id="UP000032142"/>
    </source>
</evidence>
<accession>A0A0B0NT11</accession>
<gene>
    <name evidence="1" type="ORF">F383_05839</name>
</gene>
<dbReference type="EMBL" id="KN405073">
    <property type="protein sequence ID" value="KHG15985.1"/>
    <property type="molecule type" value="Genomic_DNA"/>
</dbReference>
<protein>
    <submittedName>
        <fullName evidence="1">Uncharacterized protein</fullName>
    </submittedName>
</protein>
<name>A0A0B0NT11_GOSAR</name>
<dbReference type="Proteomes" id="UP000032142">
    <property type="component" value="Unassembled WGS sequence"/>
</dbReference>
<dbReference type="AlphaFoldDB" id="A0A0B0NT11"/>
<evidence type="ECO:0000313" key="1">
    <source>
        <dbReference type="EMBL" id="KHG15985.1"/>
    </source>
</evidence>
<organism evidence="1 2">
    <name type="scientific">Gossypium arboreum</name>
    <name type="common">Tree cotton</name>
    <name type="synonym">Gossypium nanking</name>
    <dbReference type="NCBI Taxonomy" id="29729"/>
    <lineage>
        <taxon>Eukaryota</taxon>
        <taxon>Viridiplantae</taxon>
        <taxon>Streptophyta</taxon>
        <taxon>Embryophyta</taxon>
        <taxon>Tracheophyta</taxon>
        <taxon>Spermatophyta</taxon>
        <taxon>Magnoliopsida</taxon>
        <taxon>eudicotyledons</taxon>
        <taxon>Gunneridae</taxon>
        <taxon>Pentapetalae</taxon>
        <taxon>rosids</taxon>
        <taxon>malvids</taxon>
        <taxon>Malvales</taxon>
        <taxon>Malvaceae</taxon>
        <taxon>Malvoideae</taxon>
        <taxon>Gossypium</taxon>
    </lineage>
</organism>
<proteinExistence type="predicted"/>
<reference evidence="2" key="1">
    <citation type="submission" date="2014-09" db="EMBL/GenBank/DDBJ databases">
        <authorList>
            <person name="Mudge J."/>
            <person name="Ramaraj T."/>
            <person name="Lindquist I.E."/>
            <person name="Bharti A.K."/>
            <person name="Sundararajan A."/>
            <person name="Cameron C.T."/>
            <person name="Woodward J.E."/>
            <person name="May G.D."/>
            <person name="Brubaker C."/>
            <person name="Broadhvest J."/>
            <person name="Wilkins T.A."/>
        </authorList>
    </citation>
    <scope>NUCLEOTIDE SEQUENCE</scope>
    <source>
        <strain evidence="2">cv. AKA8401</strain>
    </source>
</reference>
<keyword evidence="2" id="KW-1185">Reference proteome</keyword>